<dbReference type="InterPro" id="IPR011856">
    <property type="entry name" value="tRNA_endonuc-like_dom_sf"/>
</dbReference>
<evidence type="ECO:0000259" key="11">
    <source>
        <dbReference type="Pfam" id="PF01974"/>
    </source>
</evidence>
<evidence type="ECO:0000256" key="9">
    <source>
        <dbReference type="PIRNR" id="PIRNR011789"/>
    </source>
</evidence>
<dbReference type="GeneTree" id="ENSGT00390000013266"/>
<dbReference type="Pfam" id="PF02778">
    <property type="entry name" value="tRNA_int_endo_N"/>
    <property type="match status" value="1"/>
</dbReference>
<comment type="function">
    <text evidence="9">Constitutes one of the two catalytic subunit of the tRNA-splicing endonuclease complex, a complex responsible for identification and cleavage of the splice sites in pre-tRNA. It cleaves pre-tRNA at the 5'- and 3'-splice sites to release the intron. The products are an intron and two tRNA half-molecules bearing 2',3'-cyclic phosphate and 5'-OH termini. There are no conserved sequences at the splice sites, but the intron is invariably located at the same site in the gene, placing the splice sites an invariant distance from the constant structural features of the tRNA body.</text>
</comment>
<comment type="subcellular location">
    <subcellularLocation>
        <location evidence="1 9">Nucleus</location>
    </subcellularLocation>
</comment>
<accession>A0A8D0KM10</accession>
<dbReference type="Gene3D" id="3.40.1170.20">
    <property type="entry name" value="tRNA intron endonuclease, N-terminal domain"/>
    <property type="match status" value="1"/>
</dbReference>
<dbReference type="GO" id="GO:0003676">
    <property type="term" value="F:nucleic acid binding"/>
    <property type="evidence" value="ECO:0007669"/>
    <property type="project" value="InterPro"/>
</dbReference>
<dbReference type="GO" id="GO:0006397">
    <property type="term" value="P:mRNA processing"/>
    <property type="evidence" value="ECO:0007669"/>
    <property type="project" value="UniProtKB-KW"/>
</dbReference>
<evidence type="ECO:0000256" key="6">
    <source>
        <dbReference type="ARBA" id="ARBA00023239"/>
    </source>
</evidence>
<keyword evidence="6 9" id="KW-0456">Lyase</keyword>
<feature type="active site" evidence="10">
    <location>
        <position position="391"/>
    </location>
</feature>
<dbReference type="GO" id="GO:0000213">
    <property type="term" value="F:tRNA-intron lyase activity"/>
    <property type="evidence" value="ECO:0007669"/>
    <property type="project" value="UniProtKB-UniRule"/>
</dbReference>
<dbReference type="Proteomes" id="UP000694421">
    <property type="component" value="Unplaced"/>
</dbReference>
<dbReference type="Ensembl" id="ENSSMRT00000029632.1">
    <property type="protein sequence ID" value="ENSSMRP00000025303.1"/>
    <property type="gene ID" value="ENSSMRG00000019579.1"/>
</dbReference>
<dbReference type="EC" id="4.6.1.16" evidence="3 9"/>
<protein>
    <recommendedName>
        <fullName evidence="8 9">tRNA-splicing endonuclease subunit Sen2</fullName>
        <ecNumber evidence="3 9">4.6.1.16</ecNumber>
    </recommendedName>
</protein>
<dbReference type="InterPro" id="IPR006678">
    <property type="entry name" value="tRNA_intron_Endonuc_N"/>
</dbReference>
<keyword evidence="5 9" id="KW-0819">tRNA processing</keyword>
<dbReference type="OMA" id="LWRRWNP"/>
<dbReference type="GO" id="GO:0000379">
    <property type="term" value="P:tRNA-type intron splice site recognition and cleavage"/>
    <property type="evidence" value="ECO:0007669"/>
    <property type="project" value="TreeGrafter"/>
</dbReference>
<feature type="domain" description="tRNA intron endonuclease N-terminal" evidence="12">
    <location>
        <begin position="297"/>
        <end position="343"/>
    </location>
</feature>
<keyword evidence="4" id="KW-0507">mRNA processing</keyword>
<dbReference type="PANTHER" id="PTHR21227:SF0">
    <property type="entry name" value="TRNA-SPLICING ENDONUCLEASE SUBUNIT SEN2"/>
    <property type="match status" value="1"/>
</dbReference>
<organism evidence="13 14">
    <name type="scientific">Salvator merianae</name>
    <name type="common">Argentine black and white tegu</name>
    <name type="synonym">Tupinambis merianae</name>
    <dbReference type="NCBI Taxonomy" id="96440"/>
    <lineage>
        <taxon>Eukaryota</taxon>
        <taxon>Metazoa</taxon>
        <taxon>Chordata</taxon>
        <taxon>Craniata</taxon>
        <taxon>Vertebrata</taxon>
        <taxon>Euteleostomi</taxon>
        <taxon>Lepidosauria</taxon>
        <taxon>Squamata</taxon>
        <taxon>Bifurcata</taxon>
        <taxon>Unidentata</taxon>
        <taxon>Episquamata</taxon>
        <taxon>Laterata</taxon>
        <taxon>Teiioidea</taxon>
        <taxon>Teiidae</taxon>
        <taxon>Salvator</taxon>
    </lineage>
</organism>
<evidence type="ECO:0000256" key="5">
    <source>
        <dbReference type="ARBA" id="ARBA00022694"/>
    </source>
</evidence>
<dbReference type="GO" id="GO:0005829">
    <property type="term" value="C:cytosol"/>
    <property type="evidence" value="ECO:0007669"/>
    <property type="project" value="Ensembl"/>
</dbReference>
<reference evidence="13" key="1">
    <citation type="submission" date="2025-08" db="UniProtKB">
        <authorList>
            <consortium name="Ensembl"/>
        </authorList>
    </citation>
    <scope>IDENTIFICATION</scope>
</reference>
<evidence type="ECO:0000313" key="13">
    <source>
        <dbReference type="Ensembl" id="ENSSMRP00000025303.1"/>
    </source>
</evidence>
<evidence type="ECO:0000259" key="12">
    <source>
        <dbReference type="Pfam" id="PF02778"/>
    </source>
</evidence>
<keyword evidence="14" id="KW-1185">Reference proteome</keyword>
<evidence type="ECO:0000256" key="7">
    <source>
        <dbReference type="ARBA" id="ARBA00023242"/>
    </source>
</evidence>
<dbReference type="GO" id="GO:0005813">
    <property type="term" value="C:centrosome"/>
    <property type="evidence" value="ECO:0007669"/>
    <property type="project" value="Ensembl"/>
</dbReference>
<reference evidence="13" key="2">
    <citation type="submission" date="2025-09" db="UniProtKB">
        <authorList>
            <consortium name="Ensembl"/>
        </authorList>
    </citation>
    <scope>IDENTIFICATION</scope>
</reference>
<dbReference type="FunFam" id="3.40.1350.10:FF:000001">
    <property type="entry name" value="tRNA-splicing endonuclease subunit Sen2"/>
    <property type="match status" value="1"/>
</dbReference>
<feature type="active site" evidence="10">
    <location>
        <position position="430"/>
    </location>
</feature>
<dbReference type="InterPro" id="IPR016589">
    <property type="entry name" value="tRNA_splic_SEN2"/>
</dbReference>
<evidence type="ECO:0000256" key="4">
    <source>
        <dbReference type="ARBA" id="ARBA00022664"/>
    </source>
</evidence>
<evidence type="ECO:0000313" key="14">
    <source>
        <dbReference type="Proteomes" id="UP000694421"/>
    </source>
</evidence>
<dbReference type="GO" id="GO:0005654">
    <property type="term" value="C:nucleoplasm"/>
    <property type="evidence" value="ECO:0007669"/>
    <property type="project" value="Ensembl"/>
</dbReference>
<dbReference type="GO" id="GO:0000214">
    <property type="term" value="C:tRNA-intron endonuclease complex"/>
    <property type="evidence" value="ECO:0007669"/>
    <property type="project" value="UniProtKB-UniRule"/>
</dbReference>
<evidence type="ECO:0000256" key="8">
    <source>
        <dbReference type="ARBA" id="ARBA00071058"/>
    </source>
</evidence>
<feature type="active site" evidence="10">
    <location>
        <position position="383"/>
    </location>
</feature>
<dbReference type="AlphaFoldDB" id="A0A8D0KM10"/>
<dbReference type="CDD" id="cd22363">
    <property type="entry name" value="tRNA-intron_lyase_C"/>
    <property type="match status" value="1"/>
</dbReference>
<dbReference type="Pfam" id="PF01974">
    <property type="entry name" value="tRNA_int_endo"/>
    <property type="match status" value="1"/>
</dbReference>
<proteinExistence type="inferred from homology"/>
<evidence type="ECO:0000256" key="2">
    <source>
        <dbReference type="ARBA" id="ARBA00008078"/>
    </source>
</evidence>
<keyword evidence="7 9" id="KW-0539">Nucleus</keyword>
<name>A0A8D0KM10_SALMN</name>
<dbReference type="InterPro" id="IPR036167">
    <property type="entry name" value="tRNA_intron_Endo_cat-like_sf"/>
</dbReference>
<dbReference type="PANTHER" id="PTHR21227">
    <property type="entry name" value="TRNA-SPLICING ENDONUCLEASE SUBUNIT SEN2"/>
    <property type="match status" value="1"/>
</dbReference>
<evidence type="ECO:0000256" key="10">
    <source>
        <dbReference type="PIRSR" id="PIRSR011789-1"/>
    </source>
</evidence>
<dbReference type="InterPro" id="IPR006676">
    <property type="entry name" value="tRNA_splic"/>
</dbReference>
<dbReference type="PIRSF" id="PIRSF011789">
    <property type="entry name" value="tRNA_splic_SEN2"/>
    <property type="match status" value="1"/>
</dbReference>
<dbReference type="Gene3D" id="3.40.1350.10">
    <property type="match status" value="1"/>
</dbReference>
<comment type="similarity">
    <text evidence="2 9">Belongs to the tRNA-intron endonuclease family.</text>
</comment>
<sequence length="467" mass="53540">MAEAVFCPPRRKRRVYESYDSPFPIPSSEESIYERDYKICRAEIINNNVIVKNSEDIQKLYSKGFFGKGILSRSRPEYGISDPLLVAKWQVVNANIPVISSEKNKVREGGLLPGAHGVPQLKFPVGLSLAGEREQASHGYVLHYGSQRYQRHVEWAKNLMREQGLDDAAIDAYTMPIQFQEDEKLNSEAQVKDTVEGEPEPLVTPSAKNGVCPESEPVHDLLDRYDSNDPEIGKSKVHSAEWGQFHLNRSRKEADCKKQESCLLTEKDANHEYVLVQEEEPDLDVEEGESNIIKKEKLVCRRNPFRIFEYLQLSLEEAFFLVYALGCLSIYCNKVPLTILKLWEIFSEAQPKFKVTYMAYHYFRCKGWVPKVGLKYGTDLLLYRKGPPFYHASYSVIAELVNDDFEGSSCRPLSWKSLSGLNRTTANVSKELMFCYLIKPSEMTEKEMLRPECLKRIRVQVRMSCSG</sequence>
<feature type="domain" description="tRNA intron endonuclease catalytic" evidence="11">
    <location>
        <begin position="353"/>
        <end position="437"/>
    </location>
</feature>
<dbReference type="InterPro" id="IPR006677">
    <property type="entry name" value="tRNA_intron_Endonuc_cat-like"/>
</dbReference>
<evidence type="ECO:0000256" key="1">
    <source>
        <dbReference type="ARBA" id="ARBA00004123"/>
    </source>
</evidence>
<dbReference type="SUPFAM" id="SSF53032">
    <property type="entry name" value="tRNA-intron endonuclease catalytic domain-like"/>
    <property type="match status" value="1"/>
</dbReference>
<evidence type="ECO:0000256" key="3">
    <source>
        <dbReference type="ARBA" id="ARBA00012573"/>
    </source>
</evidence>